<dbReference type="Proteomes" id="UP000595001">
    <property type="component" value="Chromosome"/>
</dbReference>
<evidence type="ECO:0000313" key="6">
    <source>
        <dbReference type="Proteomes" id="UP000595001"/>
    </source>
</evidence>
<evidence type="ECO:0000256" key="1">
    <source>
        <dbReference type="ARBA" id="ARBA00006586"/>
    </source>
</evidence>
<dbReference type="GO" id="GO:0017000">
    <property type="term" value="P:antibiotic biosynthetic process"/>
    <property type="evidence" value="ECO:0007669"/>
    <property type="project" value="InterPro"/>
</dbReference>
<dbReference type="PANTHER" id="PTHR34218:SF4">
    <property type="entry name" value="ACYL-HOMOSERINE LACTONE ACYLASE QUIP"/>
    <property type="match status" value="1"/>
</dbReference>
<dbReference type="EMBL" id="CP065856">
    <property type="protein sequence ID" value="QPV65135.1"/>
    <property type="molecule type" value="Genomic_DNA"/>
</dbReference>
<feature type="region of interest" description="Disordered" evidence="4">
    <location>
        <begin position="461"/>
        <end position="501"/>
    </location>
</feature>
<accession>A0A7U3WT71</accession>
<dbReference type="KEGG" id="hlt:I7X12_15580"/>
<dbReference type="InterPro" id="IPR014395">
    <property type="entry name" value="Pen/GL7ACA/AHL_acylase"/>
</dbReference>
<evidence type="ECO:0000256" key="3">
    <source>
        <dbReference type="ARBA" id="ARBA00023145"/>
    </source>
</evidence>
<dbReference type="Gene3D" id="3.60.20.10">
    <property type="entry name" value="Glutamine Phosphoribosylpyrophosphate, subunit 1, domain 1"/>
    <property type="match status" value="1"/>
</dbReference>
<dbReference type="InterPro" id="IPR043146">
    <property type="entry name" value="Penicillin_amidase_N_B-knob"/>
</dbReference>
<sequence>MPTRRSVIAALLGGGVGAATLTDARGYLDRFAPLSGDAWGAATAETRDRVATPYGRATVRYDDAGVPTVEGDDELSLYFAVGYVHAADRLFEMDLIRRRMRGTLSAAVGERTVESDRFHAQMDFLGAAEASWRAVEDTPTGEAMRAYAAGVEAQRTSEPLPLEFRLLDYEPAAWTPVDSMLVEKQISWGLTGSFRSLRRSVAADALGEPAAATLYPERIDHDVPILREEAAAGADGTGEGSAPDDSGGSGLASLSAWLADFESEPGIGSNSWLVSGEHTASSRPLLANDPHLNLMAPPVWYQMYQRRPGMRVRGVTFPGVPFVVIGENDAGAWGFTNAGADVLDTYTYETRDGEYRDGDEWRAFETEERTIEVAGGDDRTVTVRKSVHGPVLEREGRRVGVAWTGLQASRTAIAVHELDRSQGREAALAALSKFDTPTQNAVYADRDGNTAYWVTGLIPVRESGGDDGDGTSGEANGESVRGDRVFDGSAREGEWPGYEPYGDPDFETGWIPFDEKPGVRDPDYLATANQRIVDGPDRYLGEGYAAPFRARRIYDLLDERAASDDPFDFDYVRRVQRDVADERARSFVPAIRDAREAMDDAARAAADRLEGWDYRMDRDSRAALVFELFVGHYRERVFDPVFESTGLDESHYPNDWVLLTLGPESPWFTDPPAQGVDSRSRDDLIAAAMADAVAEVDAEGYETYGDYNRTAIDHPFDLGFLNYPRLPTDGSPATVRNFRKESAVGSSFRLLARFDGEPSLGMIPGGNDGEYFSDHYSDLLEAWADGEYRPLVATVDGDPEIRFDPDDSTGADGGANDE</sequence>
<keyword evidence="2" id="KW-0378">Hydrolase</keyword>
<dbReference type="Gene3D" id="2.30.120.10">
    <property type="match status" value="1"/>
</dbReference>
<dbReference type="InterPro" id="IPR029055">
    <property type="entry name" value="Ntn_hydrolases_N"/>
</dbReference>
<gene>
    <name evidence="5" type="ORF">I7X12_15580</name>
</gene>
<dbReference type="OrthoDB" id="56056at2157"/>
<evidence type="ECO:0000256" key="4">
    <source>
        <dbReference type="SAM" id="MobiDB-lite"/>
    </source>
</evidence>
<name>A0A7U3WT71_9EURY</name>
<dbReference type="GeneID" id="60589943"/>
<dbReference type="PIRSF" id="PIRSF001227">
    <property type="entry name" value="Pen_acylase"/>
    <property type="match status" value="1"/>
</dbReference>
<dbReference type="RefSeq" id="WP_198063893.1">
    <property type="nucleotide sequence ID" value="NZ_CP065856.1"/>
</dbReference>
<dbReference type="PANTHER" id="PTHR34218">
    <property type="entry name" value="PEPTIDASE S45 PENICILLIN AMIDASE"/>
    <property type="match status" value="1"/>
</dbReference>
<dbReference type="SUPFAM" id="SSF56235">
    <property type="entry name" value="N-terminal nucleophile aminohydrolases (Ntn hydrolases)"/>
    <property type="match status" value="1"/>
</dbReference>
<organism evidence="5 6">
    <name type="scientific">Halosimplex litoreum</name>
    <dbReference type="NCBI Taxonomy" id="1198301"/>
    <lineage>
        <taxon>Archaea</taxon>
        <taxon>Methanobacteriati</taxon>
        <taxon>Methanobacteriota</taxon>
        <taxon>Stenosarchaea group</taxon>
        <taxon>Halobacteria</taxon>
        <taxon>Halobacteriales</taxon>
        <taxon>Haloarculaceae</taxon>
        <taxon>Halosimplex</taxon>
    </lineage>
</organism>
<dbReference type="GO" id="GO:0016811">
    <property type="term" value="F:hydrolase activity, acting on carbon-nitrogen (but not peptide) bonds, in linear amides"/>
    <property type="evidence" value="ECO:0007669"/>
    <property type="project" value="InterPro"/>
</dbReference>
<feature type="region of interest" description="Disordered" evidence="4">
    <location>
        <begin position="796"/>
        <end position="818"/>
    </location>
</feature>
<dbReference type="InterPro" id="IPR043147">
    <property type="entry name" value="Penicillin_amidase_A-knob"/>
</dbReference>
<dbReference type="AlphaFoldDB" id="A0A7U3WT71"/>
<comment type="similarity">
    <text evidence="1">Belongs to the peptidase S45 family.</text>
</comment>
<protein>
    <submittedName>
        <fullName evidence="5">Penicillin acylase family protein</fullName>
    </submittedName>
</protein>
<dbReference type="Gene3D" id="1.10.439.10">
    <property type="entry name" value="Penicillin Amidohydrolase, domain 1"/>
    <property type="match status" value="1"/>
</dbReference>
<proteinExistence type="inferred from homology"/>
<keyword evidence="3" id="KW-0865">Zymogen</keyword>
<dbReference type="InterPro" id="IPR002692">
    <property type="entry name" value="S45"/>
</dbReference>
<dbReference type="Gene3D" id="1.10.1400.10">
    <property type="match status" value="1"/>
</dbReference>
<reference evidence="5 6" key="1">
    <citation type="submission" date="2020-12" db="EMBL/GenBank/DDBJ databases">
        <title>Halosimplex halophilum sp. nov. and Halosimplex salinum sp. nov., two new members of the genus Halosimplex.</title>
        <authorList>
            <person name="Cui H.L."/>
        </authorList>
    </citation>
    <scope>NUCLEOTIDE SEQUENCE [LARGE SCALE GENOMIC DNA]</scope>
    <source>
        <strain evidence="5 6">YGH94</strain>
    </source>
</reference>
<keyword evidence="6" id="KW-1185">Reference proteome</keyword>
<evidence type="ECO:0000313" key="5">
    <source>
        <dbReference type="EMBL" id="QPV65135.1"/>
    </source>
</evidence>
<dbReference type="Pfam" id="PF01804">
    <property type="entry name" value="Penicil_amidase"/>
    <property type="match status" value="1"/>
</dbReference>
<dbReference type="InterPro" id="IPR023343">
    <property type="entry name" value="Penicillin_amidase_dom1"/>
</dbReference>
<feature type="compositionally biased region" description="Basic and acidic residues" evidence="4">
    <location>
        <begin position="480"/>
        <end position="494"/>
    </location>
</feature>
<dbReference type="CDD" id="cd03747">
    <property type="entry name" value="Ntn_PGA_like"/>
    <property type="match status" value="1"/>
</dbReference>
<evidence type="ECO:0000256" key="2">
    <source>
        <dbReference type="ARBA" id="ARBA00022801"/>
    </source>
</evidence>